<proteinExistence type="predicted"/>
<dbReference type="EMBL" id="CZQC01000006">
    <property type="protein sequence ID" value="CUS40285.1"/>
    <property type="molecule type" value="Genomic_DNA"/>
</dbReference>
<protein>
    <submittedName>
        <fullName evidence="1">Uncharacterized protein</fullName>
    </submittedName>
</protein>
<organism evidence="1">
    <name type="scientific">hydrothermal vent metagenome</name>
    <dbReference type="NCBI Taxonomy" id="652676"/>
    <lineage>
        <taxon>unclassified sequences</taxon>
        <taxon>metagenomes</taxon>
        <taxon>ecological metagenomes</taxon>
    </lineage>
</organism>
<dbReference type="AlphaFoldDB" id="A0A160T8B3"/>
<accession>A0A160T8B3</accession>
<gene>
    <name evidence="1" type="ORF">MGWOODY_Tha976</name>
</gene>
<name>A0A160T8B3_9ZZZZ</name>
<sequence length="126" mass="14034">MRYGWMLLIVGCLSACTSVPVNQSVRYPTVRIDNALGESVSVFISDTMRTIDYAQGNLIPAGDSLGFRYVPSSSEQPKALDASIAAMKIMLRNGCSRYLNRYDLLREFTFDGIWAMTINSDTMNCN</sequence>
<reference evidence="1" key="1">
    <citation type="submission" date="2015-10" db="EMBL/GenBank/DDBJ databases">
        <authorList>
            <person name="Gilbert D.G."/>
        </authorList>
    </citation>
    <scope>NUCLEOTIDE SEQUENCE</scope>
</reference>
<evidence type="ECO:0000313" key="1">
    <source>
        <dbReference type="EMBL" id="CUS40285.1"/>
    </source>
</evidence>